<sequence>MPAVVGDTRHHLCATVEVSAGHEGVIMGFLNKLFGKADDNDNAPVAPFDSASVRSEVDELISALGALTDAMDTEDAPLSNPGWRGRLHDLREVRGDLRILTRRQDFTKDDLYEVLTCVRPLYRGEPPKDFAHLAPQNERVVSAIEDVHRAAGS</sequence>
<evidence type="ECO:0000313" key="2">
    <source>
        <dbReference type="Proteomes" id="UP000188324"/>
    </source>
</evidence>
<evidence type="ECO:0000313" key="1">
    <source>
        <dbReference type="EMBL" id="AQP44824.1"/>
    </source>
</evidence>
<dbReference type="EMBL" id="CP019605">
    <property type="protein sequence ID" value="AQP44824.1"/>
    <property type="molecule type" value="Genomic_DNA"/>
</dbReference>
<organism evidence="1 2">
    <name type="scientific">Tessaracoccus flavus</name>
    <dbReference type="NCBI Taxonomy" id="1610493"/>
    <lineage>
        <taxon>Bacteria</taxon>
        <taxon>Bacillati</taxon>
        <taxon>Actinomycetota</taxon>
        <taxon>Actinomycetes</taxon>
        <taxon>Propionibacteriales</taxon>
        <taxon>Propionibacteriaceae</taxon>
        <taxon>Tessaracoccus</taxon>
    </lineage>
</organism>
<dbReference type="KEGG" id="tfl:RPIT_08480"/>
<gene>
    <name evidence="1" type="ORF">RPIT_08480</name>
</gene>
<accession>A0A1Q2CFD2</accession>
<name>A0A1Q2CFD2_9ACTN</name>
<proteinExistence type="predicted"/>
<protein>
    <submittedName>
        <fullName evidence="1">Uncharacterized protein</fullName>
    </submittedName>
</protein>
<dbReference type="Proteomes" id="UP000188324">
    <property type="component" value="Chromosome"/>
</dbReference>
<reference evidence="1 2" key="1">
    <citation type="journal article" date="2016" name="Int. J. Syst. Evol. Microbiol.">
        <title>Tessaracoccus flavus sp. nov., isolated from the drainage system of a lindane-producing factory.</title>
        <authorList>
            <person name="Kumari R."/>
            <person name="Singh P."/>
            <person name="Schumann P."/>
            <person name="Lal R."/>
        </authorList>
    </citation>
    <scope>NUCLEOTIDE SEQUENCE [LARGE SCALE GENOMIC DNA]</scope>
    <source>
        <strain evidence="1 2">RP1T</strain>
    </source>
</reference>
<keyword evidence="2" id="KW-1185">Reference proteome</keyword>
<dbReference type="AlphaFoldDB" id="A0A1Q2CFD2"/>